<comment type="similarity">
    <text evidence="2">Belongs to the OXR1 family.</text>
</comment>
<evidence type="ECO:0000256" key="1">
    <source>
        <dbReference type="ARBA" id="ARBA00004173"/>
    </source>
</evidence>
<feature type="compositionally biased region" description="Polar residues" evidence="5">
    <location>
        <begin position="356"/>
        <end position="378"/>
    </location>
</feature>
<dbReference type="InterPro" id="IPR036779">
    <property type="entry name" value="LysM_dom_sf"/>
</dbReference>
<dbReference type="GO" id="GO:0005739">
    <property type="term" value="C:mitochondrion"/>
    <property type="evidence" value="ECO:0007669"/>
    <property type="project" value="UniProtKB-SubCell"/>
</dbReference>
<protein>
    <recommendedName>
        <fullName evidence="4">Oxidation resistance protein 1</fullName>
    </recommendedName>
</protein>
<evidence type="ECO:0000256" key="4">
    <source>
        <dbReference type="ARBA" id="ARBA00040604"/>
    </source>
</evidence>
<evidence type="ECO:0000256" key="3">
    <source>
        <dbReference type="ARBA" id="ARBA00023128"/>
    </source>
</evidence>
<feature type="region of interest" description="Disordered" evidence="5">
    <location>
        <begin position="280"/>
        <end position="496"/>
    </location>
</feature>
<feature type="compositionally biased region" description="Basic and acidic residues" evidence="5">
    <location>
        <begin position="477"/>
        <end position="496"/>
    </location>
</feature>
<dbReference type="Proteomes" id="UP000594262">
    <property type="component" value="Unplaced"/>
</dbReference>
<evidence type="ECO:0000256" key="2">
    <source>
        <dbReference type="ARBA" id="ARBA00009540"/>
    </source>
</evidence>
<dbReference type="AlphaFoldDB" id="A0A7M5V6D4"/>
<accession>A0A7M5V6D4</accession>
<organism evidence="8 9">
    <name type="scientific">Clytia hemisphaerica</name>
    <dbReference type="NCBI Taxonomy" id="252671"/>
    <lineage>
        <taxon>Eukaryota</taxon>
        <taxon>Metazoa</taxon>
        <taxon>Cnidaria</taxon>
        <taxon>Hydrozoa</taxon>
        <taxon>Hydroidolina</taxon>
        <taxon>Leptothecata</taxon>
        <taxon>Obeliida</taxon>
        <taxon>Clytiidae</taxon>
        <taxon>Clytia</taxon>
    </lineage>
</organism>
<dbReference type="SMART" id="SM00584">
    <property type="entry name" value="TLDc"/>
    <property type="match status" value="1"/>
</dbReference>
<dbReference type="PANTHER" id="PTHR23354:SF62">
    <property type="entry name" value="MUSTARD, ISOFORM V"/>
    <property type="match status" value="1"/>
</dbReference>
<feature type="compositionally biased region" description="Low complexity" evidence="5">
    <location>
        <begin position="292"/>
        <end position="304"/>
    </location>
</feature>
<feature type="compositionally biased region" description="Polar residues" evidence="5">
    <location>
        <begin position="80"/>
        <end position="121"/>
    </location>
</feature>
<dbReference type="GO" id="GO:0005634">
    <property type="term" value="C:nucleus"/>
    <property type="evidence" value="ECO:0007669"/>
    <property type="project" value="TreeGrafter"/>
</dbReference>
<evidence type="ECO:0000259" key="6">
    <source>
        <dbReference type="PROSITE" id="PS51782"/>
    </source>
</evidence>
<evidence type="ECO:0000259" key="7">
    <source>
        <dbReference type="PROSITE" id="PS51886"/>
    </source>
</evidence>
<feature type="compositionally biased region" description="Polar residues" evidence="5">
    <location>
        <begin position="305"/>
        <end position="348"/>
    </location>
</feature>
<evidence type="ECO:0000313" key="8">
    <source>
        <dbReference type="EnsemblMetazoa" id="CLYHEMP008317.1"/>
    </source>
</evidence>
<dbReference type="PROSITE" id="PS51782">
    <property type="entry name" value="LYSM"/>
    <property type="match status" value="1"/>
</dbReference>
<keyword evidence="3" id="KW-0496">Mitochondrion</keyword>
<dbReference type="SUPFAM" id="SSF54106">
    <property type="entry name" value="LysM domain"/>
    <property type="match status" value="1"/>
</dbReference>
<reference evidence="8" key="1">
    <citation type="submission" date="2021-01" db="UniProtKB">
        <authorList>
            <consortium name="EnsemblMetazoa"/>
        </authorList>
    </citation>
    <scope>IDENTIFICATION</scope>
</reference>
<dbReference type="GO" id="GO:0006979">
    <property type="term" value="P:response to oxidative stress"/>
    <property type="evidence" value="ECO:0007669"/>
    <property type="project" value="TreeGrafter"/>
</dbReference>
<dbReference type="PROSITE" id="PS51886">
    <property type="entry name" value="TLDC"/>
    <property type="match status" value="1"/>
</dbReference>
<feature type="domain" description="LysM" evidence="6">
    <location>
        <begin position="10"/>
        <end position="53"/>
    </location>
</feature>
<feature type="compositionally biased region" description="Polar residues" evidence="5">
    <location>
        <begin position="464"/>
        <end position="476"/>
    </location>
</feature>
<feature type="domain" description="TLDc" evidence="7">
    <location>
        <begin position="665"/>
        <end position="828"/>
    </location>
</feature>
<dbReference type="PANTHER" id="PTHR23354">
    <property type="entry name" value="NUCLEOLAR PROTEIN 7/ESTROGEN RECEPTOR COACTIVATOR-RELATED"/>
    <property type="match status" value="1"/>
</dbReference>
<dbReference type="InterPro" id="IPR018392">
    <property type="entry name" value="LysM"/>
</dbReference>
<dbReference type="SMART" id="SM00257">
    <property type="entry name" value="LysM"/>
    <property type="match status" value="1"/>
</dbReference>
<keyword evidence="9" id="KW-1185">Reference proteome</keyword>
<dbReference type="OrthoDB" id="6022299at2759"/>
<dbReference type="Pfam" id="PF07534">
    <property type="entry name" value="TLD"/>
    <property type="match status" value="1"/>
</dbReference>
<dbReference type="InterPro" id="IPR006571">
    <property type="entry name" value="TLDc_dom"/>
</dbReference>
<name>A0A7M5V6D4_9CNID</name>
<dbReference type="EnsemblMetazoa" id="CLYHEMT008317.1">
    <property type="protein sequence ID" value="CLYHEMP008317.1"/>
    <property type="gene ID" value="CLYHEMG008317"/>
</dbReference>
<dbReference type="Pfam" id="PF01476">
    <property type="entry name" value="LysM"/>
    <property type="match status" value="1"/>
</dbReference>
<dbReference type="CDD" id="cd00118">
    <property type="entry name" value="LysM"/>
    <property type="match status" value="1"/>
</dbReference>
<dbReference type="Gene3D" id="3.10.350.10">
    <property type="entry name" value="LysM domain"/>
    <property type="match status" value="1"/>
</dbReference>
<sequence>MKLVQPPHTSKYDVRGTDTLSSIALRFDTTPSELSRLNHLASSLLFPGQTLFVPENVGTSPPTEEHKIPFPAQQQQQQQNTTQDTSRSHSPIKSTSPIKTKSQSFSHSPLHSPTKVTSPRHNTVLVNDDYHLERLLLREDSEEEISKRFLRIKSRYITDGQGVVSGVLLVTPQTIMFNPSVSDHLVMDRGRDAYLVKLPLKAISNVIVFEEIAAMVTDDLSRQYIPNYEQYRPVSPPRPGMIVCRDTGEEFAIKENSPSSPSSRPSSFKDATLLQLAQQQLEQARGSEQDSDSSPIDPKNSSSSLTHDNGQCSTSTDQGLGSMDSSNLTDTLVNTNSIGEASSSTGTVIDSREDSSLGNTDSSAANTNDNSRNLTTAPVINHDEFGDFQSSSTPKHAPFTTANKNDNKKDLNLNLNPQTTECNSRDSAKPTFSSNESESENTRSCLASEVSPQAYDHSKDSGISDMTQSHSTVESNDLQHRSPERQDSRTSLSDEARKWLGKHSISQDGSMSPDIEPRPAEEFQDPLIYISIKVSKRYWCPTLQKHNAIMGVPPNRDQKRRQHWFAIPREKVDQFYGFVVHWLPELYSGISTPSSDGGNNDLDEGLNIVEDTFADSPATSFGWEKLNTEDAESMKKLRVDSIQSSSSKLSLRSLDDEPETSAESQLLTKDQLKYLVRSLPSITVGHMMELVYSTSVHGISLKTLYRNFEDFDTTALIVVRDENHRAFGAFLSHPPAISESFYGTGECLLFSFITEKKVKTYKWSGENSFFIKGSKTSLTVGGGLGVLGLWLDEDLYHGRTHACSTFNNELLSENEDFICTGLEAWAFV</sequence>
<comment type="subcellular location">
    <subcellularLocation>
        <location evidence="1">Mitochondrion</location>
    </subcellularLocation>
</comment>
<proteinExistence type="inferred from homology"/>
<feature type="region of interest" description="Disordered" evidence="5">
    <location>
        <begin position="55"/>
        <end position="121"/>
    </location>
</feature>
<dbReference type="GeneID" id="136799274"/>
<dbReference type="RefSeq" id="XP_066912070.1">
    <property type="nucleotide sequence ID" value="XM_067055969.1"/>
</dbReference>
<evidence type="ECO:0000313" key="9">
    <source>
        <dbReference type="Proteomes" id="UP000594262"/>
    </source>
</evidence>
<evidence type="ECO:0000256" key="5">
    <source>
        <dbReference type="SAM" id="MobiDB-lite"/>
    </source>
</evidence>